<comment type="caution">
    <text evidence="2">The sequence shown here is derived from an EMBL/GenBank/DDBJ whole genome shotgun (WGS) entry which is preliminary data.</text>
</comment>
<evidence type="ECO:0000313" key="3">
    <source>
        <dbReference type="Proteomes" id="UP000790347"/>
    </source>
</evidence>
<keyword evidence="3" id="KW-1185">Reference proteome</keyword>
<dbReference type="Proteomes" id="UP000790347">
    <property type="component" value="Unassembled WGS sequence"/>
</dbReference>
<sequence length="20" mass="2109">MAKVNGGLWRHSPGNNNGSL</sequence>
<name>A0A922L8L7_DERFA</name>
<protein>
    <submittedName>
        <fullName evidence="2">Uncharacterized protein</fullName>
    </submittedName>
</protein>
<feature type="region of interest" description="Disordered" evidence="1">
    <location>
        <begin position="1"/>
        <end position="20"/>
    </location>
</feature>
<evidence type="ECO:0000256" key="1">
    <source>
        <dbReference type="SAM" id="MobiDB-lite"/>
    </source>
</evidence>
<evidence type="ECO:0000313" key="2">
    <source>
        <dbReference type="EMBL" id="KAH9527366.1"/>
    </source>
</evidence>
<dbReference type="AlphaFoldDB" id="A0A922L8L7"/>
<dbReference type="EMBL" id="ASGP02000001">
    <property type="protein sequence ID" value="KAH9527366.1"/>
    <property type="molecule type" value="Genomic_DNA"/>
</dbReference>
<proteinExistence type="predicted"/>
<accession>A0A922L8L7</accession>
<organism evidence="2 3">
    <name type="scientific">Dermatophagoides farinae</name>
    <name type="common">American house dust mite</name>
    <dbReference type="NCBI Taxonomy" id="6954"/>
    <lineage>
        <taxon>Eukaryota</taxon>
        <taxon>Metazoa</taxon>
        <taxon>Ecdysozoa</taxon>
        <taxon>Arthropoda</taxon>
        <taxon>Chelicerata</taxon>
        <taxon>Arachnida</taxon>
        <taxon>Acari</taxon>
        <taxon>Acariformes</taxon>
        <taxon>Sarcoptiformes</taxon>
        <taxon>Astigmata</taxon>
        <taxon>Psoroptidia</taxon>
        <taxon>Analgoidea</taxon>
        <taxon>Pyroglyphidae</taxon>
        <taxon>Dermatophagoidinae</taxon>
        <taxon>Dermatophagoides</taxon>
    </lineage>
</organism>
<reference evidence="2" key="1">
    <citation type="submission" date="2013-05" db="EMBL/GenBank/DDBJ databases">
        <authorList>
            <person name="Yim A.K.Y."/>
            <person name="Chan T.F."/>
            <person name="Ji K.M."/>
            <person name="Liu X.Y."/>
            <person name="Zhou J.W."/>
            <person name="Li R.Q."/>
            <person name="Yang K.Y."/>
            <person name="Li J."/>
            <person name="Li M."/>
            <person name="Law P.T.W."/>
            <person name="Wu Y.L."/>
            <person name="Cai Z.L."/>
            <person name="Qin H."/>
            <person name="Bao Y."/>
            <person name="Leung R.K.K."/>
            <person name="Ng P.K.S."/>
            <person name="Zou J."/>
            <person name="Zhong X.J."/>
            <person name="Ran P.X."/>
            <person name="Zhong N.S."/>
            <person name="Liu Z.G."/>
            <person name="Tsui S.K.W."/>
        </authorList>
    </citation>
    <scope>NUCLEOTIDE SEQUENCE</scope>
    <source>
        <strain evidence="2">Derf</strain>
        <tissue evidence="2">Whole organism</tissue>
    </source>
</reference>
<gene>
    <name evidence="2" type="ORF">DERF_001386</name>
</gene>
<reference evidence="2" key="2">
    <citation type="journal article" date="2022" name="Res Sq">
        <title>Comparative Genomics Reveals Insights into the Divergent Evolution of Astigmatic Mites and Household Pest Adaptations.</title>
        <authorList>
            <person name="Xiong Q."/>
            <person name="Wan A.T.-Y."/>
            <person name="Liu X.-Y."/>
            <person name="Fung C.S.-H."/>
            <person name="Xiao X."/>
            <person name="Malainual N."/>
            <person name="Hou J."/>
            <person name="Wang L."/>
            <person name="Wang M."/>
            <person name="Yang K."/>
            <person name="Cui Y."/>
            <person name="Leung E."/>
            <person name="Nong W."/>
            <person name="Shin S.-K."/>
            <person name="Au S."/>
            <person name="Jeong K.Y."/>
            <person name="Chew F.T."/>
            <person name="Hui J."/>
            <person name="Leung T.F."/>
            <person name="Tungtrongchitr A."/>
            <person name="Zhong N."/>
            <person name="Liu Z."/>
            <person name="Tsui S."/>
        </authorList>
    </citation>
    <scope>NUCLEOTIDE SEQUENCE</scope>
    <source>
        <strain evidence="2">Derf</strain>
        <tissue evidence="2">Whole organism</tissue>
    </source>
</reference>